<reference evidence="4" key="1">
    <citation type="journal article" date="2020" name="Stud. Mycol.">
        <title>101 Dothideomycetes genomes: a test case for predicting lifestyles and emergence of pathogens.</title>
        <authorList>
            <person name="Haridas S."/>
            <person name="Albert R."/>
            <person name="Binder M."/>
            <person name="Bloem J."/>
            <person name="Labutti K."/>
            <person name="Salamov A."/>
            <person name="Andreopoulos B."/>
            <person name="Baker S."/>
            <person name="Barry K."/>
            <person name="Bills G."/>
            <person name="Bluhm B."/>
            <person name="Cannon C."/>
            <person name="Castanera R."/>
            <person name="Culley D."/>
            <person name="Daum C."/>
            <person name="Ezra D."/>
            <person name="Gonzalez J."/>
            <person name="Henrissat B."/>
            <person name="Kuo A."/>
            <person name="Liang C."/>
            <person name="Lipzen A."/>
            <person name="Lutzoni F."/>
            <person name="Magnuson J."/>
            <person name="Mondo S."/>
            <person name="Nolan M."/>
            <person name="Ohm R."/>
            <person name="Pangilinan J."/>
            <person name="Park H.-J."/>
            <person name="Ramirez L."/>
            <person name="Alfaro M."/>
            <person name="Sun H."/>
            <person name="Tritt A."/>
            <person name="Yoshinaga Y."/>
            <person name="Zwiers L.-H."/>
            <person name="Turgeon B."/>
            <person name="Goodwin S."/>
            <person name="Spatafora J."/>
            <person name="Crous P."/>
            <person name="Grigoriev I."/>
        </authorList>
    </citation>
    <scope>NUCLEOTIDE SEQUENCE</scope>
    <source>
        <strain evidence="4">CBS 125425</strain>
    </source>
</reference>
<dbReference type="Proteomes" id="UP000799444">
    <property type="component" value="Unassembled WGS sequence"/>
</dbReference>
<dbReference type="EMBL" id="ML996111">
    <property type="protein sequence ID" value="KAF2738166.1"/>
    <property type="molecule type" value="Genomic_DNA"/>
</dbReference>
<keyword evidence="5" id="KW-1185">Reference proteome</keyword>
<evidence type="ECO:0000313" key="5">
    <source>
        <dbReference type="Proteomes" id="UP000799444"/>
    </source>
</evidence>
<proteinExistence type="predicted"/>
<dbReference type="Gene3D" id="3.30.70.330">
    <property type="match status" value="1"/>
</dbReference>
<sequence>MSTVHVEGISSKTSEDEIKSFFSFCGKIQTLSVTPTDNDTQSAAVTFEKAAAAKTALLLDNTQLGPNSVHVSAAKSIDELAGEKATSAEEAIKDHTIEQEDKPRGRIIAEYLAHGYVISDKAIERALALDQQHGISNRFTSTLKNFDDRFQATQKAQTVDTKLGLTEKATWGWQSLNSYFNKAAETPTGQKLRQFYDTGNKTVMDVHNEARHLADLKGGKQDGAAGPSSEKTGEEPVVADTKAEASAPATT</sequence>
<dbReference type="PANTHER" id="PTHR32343:SF10">
    <property type="entry name" value="RNA-BINDING REGION RNP-1 DOMAIN-CONTAINING PROTEIN"/>
    <property type="match status" value="1"/>
</dbReference>
<dbReference type="InterPro" id="IPR012677">
    <property type="entry name" value="Nucleotide-bd_a/b_plait_sf"/>
</dbReference>
<comment type="caution">
    <text evidence="4">The sequence shown here is derived from an EMBL/GenBank/DDBJ whole genome shotgun (WGS) entry which is preliminary data.</text>
</comment>
<dbReference type="GO" id="GO:0003723">
    <property type="term" value="F:RNA binding"/>
    <property type="evidence" value="ECO:0007669"/>
    <property type="project" value="UniProtKB-UniRule"/>
</dbReference>
<dbReference type="SUPFAM" id="SSF54928">
    <property type="entry name" value="RNA-binding domain, RBD"/>
    <property type="match status" value="1"/>
</dbReference>
<dbReference type="AlphaFoldDB" id="A0A9P4V659"/>
<evidence type="ECO:0000256" key="2">
    <source>
        <dbReference type="SAM" id="MobiDB-lite"/>
    </source>
</evidence>
<dbReference type="SMART" id="SM00360">
    <property type="entry name" value="RRM"/>
    <property type="match status" value="1"/>
</dbReference>
<feature type="domain" description="RRM" evidence="3">
    <location>
        <begin position="2"/>
        <end position="76"/>
    </location>
</feature>
<dbReference type="InterPro" id="IPR035979">
    <property type="entry name" value="RBD_domain_sf"/>
</dbReference>
<organism evidence="4 5">
    <name type="scientific">Polyplosphaeria fusca</name>
    <dbReference type="NCBI Taxonomy" id="682080"/>
    <lineage>
        <taxon>Eukaryota</taxon>
        <taxon>Fungi</taxon>
        <taxon>Dikarya</taxon>
        <taxon>Ascomycota</taxon>
        <taxon>Pezizomycotina</taxon>
        <taxon>Dothideomycetes</taxon>
        <taxon>Pleosporomycetidae</taxon>
        <taxon>Pleosporales</taxon>
        <taxon>Tetraplosphaeriaceae</taxon>
        <taxon>Polyplosphaeria</taxon>
    </lineage>
</organism>
<feature type="region of interest" description="Disordered" evidence="2">
    <location>
        <begin position="214"/>
        <end position="251"/>
    </location>
</feature>
<dbReference type="PROSITE" id="PS50102">
    <property type="entry name" value="RRM"/>
    <property type="match status" value="1"/>
</dbReference>
<dbReference type="OrthoDB" id="7763451at2759"/>
<gene>
    <name evidence="4" type="ORF">EJ04DRAFT_509834</name>
</gene>
<accession>A0A9P4V659</accession>
<keyword evidence="1" id="KW-0694">RNA-binding</keyword>
<name>A0A9P4V659_9PLEO</name>
<evidence type="ECO:0000259" key="3">
    <source>
        <dbReference type="PROSITE" id="PS50102"/>
    </source>
</evidence>
<dbReference type="Pfam" id="PF00076">
    <property type="entry name" value="RRM_1"/>
    <property type="match status" value="1"/>
</dbReference>
<dbReference type="PANTHER" id="PTHR32343">
    <property type="entry name" value="SERINE/ARGININE-RICH SPLICING FACTOR"/>
    <property type="match status" value="1"/>
</dbReference>
<dbReference type="InterPro" id="IPR000504">
    <property type="entry name" value="RRM_dom"/>
</dbReference>
<evidence type="ECO:0000313" key="4">
    <source>
        <dbReference type="EMBL" id="KAF2738166.1"/>
    </source>
</evidence>
<protein>
    <submittedName>
        <fullName evidence="4">Actin cytoskeleton protein-like protein</fullName>
    </submittedName>
</protein>
<evidence type="ECO:0000256" key="1">
    <source>
        <dbReference type="PROSITE-ProRule" id="PRU00176"/>
    </source>
</evidence>